<keyword evidence="3 6" id="KW-0418">Kinase</keyword>
<dbReference type="Pfam" id="PF02782">
    <property type="entry name" value="FGGY_C"/>
    <property type="match status" value="1"/>
</dbReference>
<dbReference type="Pfam" id="PF00370">
    <property type="entry name" value="FGGY_N"/>
    <property type="match status" value="1"/>
</dbReference>
<protein>
    <submittedName>
        <fullName evidence="6">Ribulokinase</fullName>
    </submittedName>
</protein>
<dbReference type="PANTHER" id="PTHR43095:SF5">
    <property type="entry name" value="XYLULOSE KINASE"/>
    <property type="match status" value="1"/>
</dbReference>
<proteinExistence type="inferred from homology"/>
<name>A0A0A1GWW6_9LACO</name>
<evidence type="ECO:0000259" key="5">
    <source>
        <dbReference type="Pfam" id="PF02782"/>
    </source>
</evidence>
<feature type="domain" description="Carbohydrate kinase FGGY N-terminal" evidence="4">
    <location>
        <begin position="16"/>
        <end position="241"/>
    </location>
</feature>
<dbReference type="KEGG" id="lho:LOOC260_120490"/>
<dbReference type="STRING" id="1291742.LOOC260_120490"/>
<comment type="similarity">
    <text evidence="1">Belongs to the FGGY kinase family.</text>
</comment>
<organism evidence="6 7">
    <name type="scientific">Paucilactobacillus hokkaidonensis JCM 18461</name>
    <dbReference type="NCBI Taxonomy" id="1291742"/>
    <lineage>
        <taxon>Bacteria</taxon>
        <taxon>Bacillati</taxon>
        <taxon>Bacillota</taxon>
        <taxon>Bacilli</taxon>
        <taxon>Lactobacillales</taxon>
        <taxon>Lactobacillaceae</taxon>
        <taxon>Paucilactobacillus</taxon>
    </lineage>
</organism>
<dbReference type="InterPro" id="IPR050406">
    <property type="entry name" value="FGGY_Carb_Kinase"/>
</dbReference>
<dbReference type="GO" id="GO:0005975">
    <property type="term" value="P:carbohydrate metabolic process"/>
    <property type="evidence" value="ECO:0007669"/>
    <property type="project" value="InterPro"/>
</dbReference>
<evidence type="ECO:0000313" key="7">
    <source>
        <dbReference type="Proteomes" id="UP000031620"/>
    </source>
</evidence>
<dbReference type="RefSeq" id="WP_041094713.1">
    <property type="nucleotide sequence ID" value="NZ_AP014680.1"/>
</dbReference>
<evidence type="ECO:0000256" key="3">
    <source>
        <dbReference type="ARBA" id="ARBA00022777"/>
    </source>
</evidence>
<sequence length="535" mass="58375">MDNSVIKDEIVSGHISLGIELGSTRIKSVLVTDNFQTVASGDYLWENELDQGIWTYSLNKVWEGIQTSYANLATEVNDKYGVEIKNIGAIGVSAMMHGYMPFDKDGEMLVPFRTWRNNITGKAATELTELFNFNIPERWSIAHLYQAILNKEEHVKNVDFITTLDGYVSWKLSGEKTTGVGDASGIFPIDETTANYDESLLEKFRQLPAVKQYQWDISSILPKVLVAGEDAGKLTAEGAALLDPSGQLEAGALMAPSEGDAGTGMVSTNAVRKRTGNISAGTSAFSMVVLDRPMKKVHRDIDMVTTPDGAPVAMVHTNNCSSDINAWTTLFSEFARAIGSNLKPNDLYAALFDSSLRGDQDAGGLVNFSYLSGENVTKMPEGRPMFVRKPDSNFNLANFFKVQLYSAFAPLKIGMDILLREEHIKTDVLIAQGGLFKTPVVAQQVLADALNTPITVMGNAGEGGPWGMAILALFAKNHKDGQTLADFLDDEVFTDSDSSTLDPEPISVRGYEKFIDNYKAALPVEGQAVESMKMN</sequence>
<dbReference type="CDD" id="cd07809">
    <property type="entry name" value="ASKHA_NBD_FGGY_BaXK-like"/>
    <property type="match status" value="1"/>
</dbReference>
<dbReference type="InterPro" id="IPR018484">
    <property type="entry name" value="FGGY_N"/>
</dbReference>
<evidence type="ECO:0000313" key="6">
    <source>
        <dbReference type="EMBL" id="BAP86555.1"/>
    </source>
</evidence>
<dbReference type="GO" id="GO:0016301">
    <property type="term" value="F:kinase activity"/>
    <property type="evidence" value="ECO:0007669"/>
    <property type="project" value="UniProtKB-KW"/>
</dbReference>
<dbReference type="InterPro" id="IPR018485">
    <property type="entry name" value="FGGY_C"/>
</dbReference>
<feature type="domain" description="Carbohydrate kinase FGGY C-terminal" evidence="5">
    <location>
        <begin position="277"/>
        <end position="475"/>
    </location>
</feature>
<accession>A0A0A1GWW6</accession>
<evidence type="ECO:0000256" key="2">
    <source>
        <dbReference type="ARBA" id="ARBA00022679"/>
    </source>
</evidence>
<dbReference type="PANTHER" id="PTHR43095">
    <property type="entry name" value="SUGAR KINASE"/>
    <property type="match status" value="1"/>
</dbReference>
<evidence type="ECO:0000259" key="4">
    <source>
        <dbReference type="Pfam" id="PF00370"/>
    </source>
</evidence>
<keyword evidence="2" id="KW-0808">Transferase</keyword>
<reference evidence="6 7" key="1">
    <citation type="submission" date="2014-11" db="EMBL/GenBank/DDBJ databases">
        <title>Complete genome sequence and analysis of Lactobacillus hokkaidonensis LOOC260T.</title>
        <authorList>
            <person name="Tanizawa Y."/>
            <person name="Tohno M."/>
            <person name="Kaminuma E."/>
            <person name="Nakamura Y."/>
            <person name="Arita M."/>
        </authorList>
    </citation>
    <scope>NUCLEOTIDE SEQUENCE [LARGE SCALE GENOMIC DNA]</scope>
    <source>
        <strain evidence="6 7">LOOC260</strain>
    </source>
</reference>
<dbReference type="EMBL" id="AP014680">
    <property type="protein sequence ID" value="BAP86555.1"/>
    <property type="molecule type" value="Genomic_DNA"/>
</dbReference>
<dbReference type="AlphaFoldDB" id="A0A0A1GWW6"/>
<dbReference type="SUPFAM" id="SSF53067">
    <property type="entry name" value="Actin-like ATPase domain"/>
    <property type="match status" value="2"/>
</dbReference>
<dbReference type="Proteomes" id="UP000031620">
    <property type="component" value="Chromosome"/>
</dbReference>
<dbReference type="InterPro" id="IPR043129">
    <property type="entry name" value="ATPase_NBD"/>
</dbReference>
<dbReference type="HOGENOM" id="CLU_509692_0_0_9"/>
<gene>
    <name evidence="6" type="primary">araB</name>
    <name evidence="6" type="ORF">LOOC260_120490</name>
</gene>
<dbReference type="Gene3D" id="3.30.420.40">
    <property type="match status" value="2"/>
</dbReference>
<evidence type="ECO:0000256" key="1">
    <source>
        <dbReference type="ARBA" id="ARBA00009156"/>
    </source>
</evidence>